<evidence type="ECO:0000313" key="1">
    <source>
        <dbReference type="EMBL" id="KAJ8736653.1"/>
    </source>
</evidence>
<comment type="caution">
    <text evidence="1">The sequence shown here is derived from an EMBL/GenBank/DDBJ whole genome shotgun (WGS) entry which is preliminary data.</text>
</comment>
<sequence>MSLSEDTKKLSDLKKKRGTLKGMLTQFEKCVNLLVGSEINPRQRAELELRIRSAQGLHQEFSKIQSLIEEMVSEKDISEQLDYRESFDNSYYSSVAEANCLINNSKGSSDKHECNSNSSEHICQSNTLIKLPTISLPSFDGNYDNWLEFRDMFLSMIHNSKQLDNIQKFHYLRSSLTGNALQVIKSVEFSSDNYNVAWELIVNRFNNNKLLIHNHIKALFTMSAVTKESPVQIRKLIDTILKNLRALKLLGEPTQFWDTLLIYMITTKLDVTIEKEWEQFKNTSASNSIKIFNLNSLIQFLKDKADTLEMVKANTSQASHATQSNIKRQSQSFVATQNNKKFYKSTRTCVKCNGKHPLYACQQFLDLNSQDKLQFVKNKNLCINCLWTGHSVNDCRAGPCKQCHTKHNTLLHNEFKGGSTESTIDQSKTTDSQNSSSSVVQTFHTVINSHNNDCKSLLGKQTLHSVLLSTAIVEVRGKDNKYYKAHALLDNGSQHCFITDSLCKKLNTQRIQSTCHISGIGHSVTQAIHSCEINFRSIYGDHNVHIKCLVLPSITSTIPATSIDINNISIPKDIRLADPTFCTPSQIDLLIGADCFWDLIVNDKIRLPSGPYLVNTKLGWIISGPLYTENAHTNSVQCHLIQSTQLNEQLRKFWEIEEISPLRQHLSLEENACENLFTQTVKRVDNGRFSVQIPLREPAEVLGDSYEVAKTRFLSLERKLERNPQYKQLYSDFMREYLSLGHMTRINNDYKMPNYFLPHHGVLREDSVTTKLRVVFDASQKTSTLKSLNDIQFTGPALQNDLFSIVLRFRQYKYVACADIEKMFRQILVHENQRNLQLILWRETSSEPISVYRLNTVTYGTASAPYLSIRCVRQLGLDCKDKLVSRTILEDFYVDDLITGANSESQLSYICERVAKVCQSGCFPLRKWITNSPNVGVSATQNDNSSKYLSLGENVSSKTLGLGWYNSKDEFHFTSKINGDLSNVTKRSILSAVSQIYDPLGLLSPVIIVVKVLLQKLWLNKVGWDDGLSQDIIMYWKKFVESISNLYKLRIPRFVMCDSANVIELHVFTDASQTAYGACAYIRTSNANGDVTVRLLCAKSRVAPVKPVSIPRLELCGALVGAKLVDKIKKSLRVTFNNIVLWTDSTIVLGWLRMSPNQLKTFVQNRVVEINELTSNECWFHVSGINNPADLLSRGTGLEELSALSLWWNGPLFLHDKILTTSLPSHLGTS</sequence>
<proteinExistence type="predicted"/>
<evidence type="ECO:0000313" key="2">
    <source>
        <dbReference type="Proteomes" id="UP001231649"/>
    </source>
</evidence>
<keyword evidence="2" id="KW-1185">Reference proteome</keyword>
<organism evidence="1 2">
    <name type="scientific">Mythimna loreyi</name>
    <dbReference type="NCBI Taxonomy" id="667449"/>
    <lineage>
        <taxon>Eukaryota</taxon>
        <taxon>Metazoa</taxon>
        <taxon>Ecdysozoa</taxon>
        <taxon>Arthropoda</taxon>
        <taxon>Hexapoda</taxon>
        <taxon>Insecta</taxon>
        <taxon>Pterygota</taxon>
        <taxon>Neoptera</taxon>
        <taxon>Endopterygota</taxon>
        <taxon>Lepidoptera</taxon>
        <taxon>Glossata</taxon>
        <taxon>Ditrysia</taxon>
        <taxon>Noctuoidea</taxon>
        <taxon>Noctuidae</taxon>
        <taxon>Noctuinae</taxon>
        <taxon>Hadenini</taxon>
        <taxon>Mythimna</taxon>
    </lineage>
</organism>
<name>A0ACC2RBD0_9NEOP</name>
<protein>
    <submittedName>
        <fullName evidence="1">Uncharacterized protein</fullName>
    </submittedName>
</protein>
<reference evidence="1" key="1">
    <citation type="submission" date="2023-03" db="EMBL/GenBank/DDBJ databases">
        <title>Chromosome-level genomes of two armyworms, Mythimna separata and Mythimna loreyi, provide insights into the biosynthesis and reception of sex pheromones.</title>
        <authorList>
            <person name="Zhao H."/>
        </authorList>
    </citation>
    <scope>NUCLEOTIDE SEQUENCE</scope>
    <source>
        <strain evidence="1">BeijingLab</strain>
    </source>
</reference>
<gene>
    <name evidence="1" type="ORF">PYW08_007309</name>
</gene>
<dbReference type="Proteomes" id="UP001231649">
    <property type="component" value="Chromosome 2"/>
</dbReference>
<dbReference type="EMBL" id="CM056778">
    <property type="protein sequence ID" value="KAJ8736653.1"/>
    <property type="molecule type" value="Genomic_DNA"/>
</dbReference>
<accession>A0ACC2RBD0</accession>